<protein>
    <recommendedName>
        <fullName evidence="7">Protein phosphatase 1G</fullName>
    </recommendedName>
</protein>
<feature type="region of interest" description="Disordered" evidence="2">
    <location>
        <begin position="645"/>
        <end position="671"/>
    </location>
</feature>
<feature type="compositionally biased region" description="Polar residues" evidence="2">
    <location>
        <begin position="99"/>
        <end position="112"/>
    </location>
</feature>
<keyword evidence="1" id="KW-0863">Zinc-finger</keyword>
<evidence type="ECO:0000256" key="1">
    <source>
        <dbReference type="PROSITE-ProRule" id="PRU00042"/>
    </source>
</evidence>
<dbReference type="PROSITE" id="PS51746">
    <property type="entry name" value="PPM_2"/>
    <property type="match status" value="1"/>
</dbReference>
<evidence type="ECO:0000256" key="2">
    <source>
        <dbReference type="SAM" id="MobiDB-lite"/>
    </source>
</evidence>
<feature type="compositionally biased region" description="Basic and acidic residues" evidence="2">
    <location>
        <begin position="645"/>
        <end position="657"/>
    </location>
</feature>
<evidence type="ECO:0000259" key="4">
    <source>
        <dbReference type="PROSITE" id="PS51746"/>
    </source>
</evidence>
<dbReference type="GO" id="GO:0008270">
    <property type="term" value="F:zinc ion binding"/>
    <property type="evidence" value="ECO:0007669"/>
    <property type="project" value="UniProtKB-KW"/>
</dbReference>
<dbReference type="AlphaFoldDB" id="A0A7J6SM77"/>
<evidence type="ECO:0008006" key="7">
    <source>
        <dbReference type="Google" id="ProtNLM"/>
    </source>
</evidence>
<feature type="compositionally biased region" description="Polar residues" evidence="2">
    <location>
        <begin position="658"/>
        <end position="671"/>
    </location>
</feature>
<evidence type="ECO:0000259" key="3">
    <source>
        <dbReference type="PROSITE" id="PS50157"/>
    </source>
</evidence>
<dbReference type="Pfam" id="PF00481">
    <property type="entry name" value="PP2C"/>
    <property type="match status" value="1"/>
</dbReference>
<dbReference type="Proteomes" id="UP000574390">
    <property type="component" value="Unassembled WGS sequence"/>
</dbReference>
<proteinExistence type="predicted"/>
<feature type="domain" description="PPM-type phosphatase" evidence="4">
    <location>
        <begin position="196"/>
        <end position="482"/>
    </location>
</feature>
<dbReference type="EMBL" id="JABANM010014030">
    <property type="protein sequence ID" value="KAF4733336.1"/>
    <property type="molecule type" value="Genomic_DNA"/>
</dbReference>
<evidence type="ECO:0000313" key="6">
    <source>
        <dbReference type="Proteomes" id="UP000574390"/>
    </source>
</evidence>
<feature type="region of interest" description="Disordered" evidence="2">
    <location>
        <begin position="90"/>
        <end position="113"/>
    </location>
</feature>
<dbReference type="GO" id="GO:0004722">
    <property type="term" value="F:protein serine/threonine phosphatase activity"/>
    <property type="evidence" value="ECO:0007669"/>
    <property type="project" value="InterPro"/>
</dbReference>
<dbReference type="InterPro" id="IPR036457">
    <property type="entry name" value="PPM-type-like_dom_sf"/>
</dbReference>
<reference evidence="5 6" key="1">
    <citation type="submission" date="2020-04" db="EMBL/GenBank/DDBJ databases">
        <title>Perkinsus olseni comparative genomics.</title>
        <authorList>
            <person name="Bogema D.R."/>
        </authorList>
    </citation>
    <scope>NUCLEOTIDE SEQUENCE [LARGE SCALE GENOMIC DNA]</scope>
    <source>
        <strain evidence="5">ATCC PRA-205</strain>
    </source>
</reference>
<feature type="domain" description="C2H2-type" evidence="3">
    <location>
        <begin position="36"/>
        <end position="66"/>
    </location>
</feature>
<dbReference type="InterPro" id="IPR013087">
    <property type="entry name" value="Znf_C2H2_type"/>
</dbReference>
<dbReference type="SMART" id="SM00332">
    <property type="entry name" value="PP2Cc"/>
    <property type="match status" value="1"/>
</dbReference>
<gene>
    <name evidence="5" type="ORF">FOZ62_006152</name>
</gene>
<organism evidence="5 6">
    <name type="scientific">Perkinsus olseni</name>
    <name type="common">Perkinsus atlanticus</name>
    <dbReference type="NCBI Taxonomy" id="32597"/>
    <lineage>
        <taxon>Eukaryota</taxon>
        <taxon>Sar</taxon>
        <taxon>Alveolata</taxon>
        <taxon>Perkinsozoa</taxon>
        <taxon>Perkinsea</taxon>
        <taxon>Perkinsida</taxon>
        <taxon>Perkinsidae</taxon>
        <taxon>Perkinsus</taxon>
    </lineage>
</organism>
<keyword evidence="1" id="KW-0479">Metal-binding</keyword>
<dbReference type="PROSITE" id="PS50157">
    <property type="entry name" value="ZINC_FINGER_C2H2_2"/>
    <property type="match status" value="1"/>
</dbReference>
<dbReference type="InterPro" id="IPR015655">
    <property type="entry name" value="PP2C"/>
</dbReference>
<dbReference type="Gene3D" id="3.60.40.10">
    <property type="entry name" value="PPM-type phosphatase domain"/>
    <property type="match status" value="1"/>
</dbReference>
<feature type="region of interest" description="Disordered" evidence="2">
    <location>
        <begin position="144"/>
        <end position="185"/>
    </location>
</feature>
<name>A0A7J6SM77_PEROL</name>
<feature type="compositionally biased region" description="Low complexity" evidence="2">
    <location>
        <begin position="7"/>
        <end position="19"/>
    </location>
</feature>
<comment type="caution">
    <text evidence="5">The sequence shown here is derived from an EMBL/GenBank/DDBJ whole genome shotgun (WGS) entry which is preliminary data.</text>
</comment>
<dbReference type="PANTHER" id="PTHR47992">
    <property type="entry name" value="PROTEIN PHOSPHATASE"/>
    <property type="match status" value="1"/>
</dbReference>
<sequence length="671" mass="74546">MSPSPHPASSEASSSHQQPGPAAGSNSVDGKKRVRFICYLCRRRFPGLEQLDKHERLSDLHRSNLEKLEQSTLSRRLELRQQLQAIRRDLDALSESERQSPNWDDSGATQDMDNGLKRQYKRQQLQLSMKQAEMELGVLHEKWEERRRAPTTTHIDQSGDSHNRAEQLQNVSKEADPRPTLTVDPVSLSDGGVSLWIGAETWKGNKPSQEDRFVLDMKIKTPEGDPYVHGVAVYDGHSGGACADYVVEHLGRTITQCLRAKPAEQAFTARLKQSVREAFILTDDDFLQLATNHEMPDGTTAIIGLFWADSYHRMKLLTAHVGDSRGVLGKQDGSMSMRLTEDHKPNREDEAQWISEHGGNLAEVNGIWRVFTPTAVKVGDKVLQWGLAVSRSLGDLPLKRPQPVIQAQAEVSVFDINPNEDRAVVMATDGIYDVLSDQEVISLISPLAGKPSLRPEVGARRVVRRSYERLSDDNLTAVVIYVMPPGVKETLDLSGKKRASKSDESVSSDGIKRQRCDERVIVVEFPKPVAELSCGWLVDQAQERFRELGASGHVVGLKEFGNKDDQEAKDSWLMEFKRPLTCLKPHEDLEAIFSVDDLGASSYASKAALTDFEFLKVIGDGASCSVILVMAGACSSSGEWEIIRREDDDQGEDRLEQQENGACNDGTESLG</sequence>
<accession>A0A7J6SM77</accession>
<dbReference type="SUPFAM" id="SSF81606">
    <property type="entry name" value="PP2C-like"/>
    <property type="match status" value="1"/>
</dbReference>
<evidence type="ECO:0000313" key="5">
    <source>
        <dbReference type="EMBL" id="KAF4733336.1"/>
    </source>
</evidence>
<feature type="region of interest" description="Disordered" evidence="2">
    <location>
        <begin position="1"/>
        <end position="28"/>
    </location>
</feature>
<dbReference type="InterPro" id="IPR001932">
    <property type="entry name" value="PPM-type_phosphatase-like_dom"/>
</dbReference>
<keyword evidence="1" id="KW-0862">Zinc</keyword>
<dbReference type="CDD" id="cd00143">
    <property type="entry name" value="PP2Cc"/>
    <property type="match status" value="1"/>
</dbReference>